<sequence>MSKPRGDEILVTRTSKVPWASLRFSIVMVPVGCVTLTELEAVLTRALGTLVEPFELPAIVFEELLVSEFEVLLVAPAVKLELTVELVAVEVASTSILDGVASLLSKVVGFSAALTTSFFHSKL</sequence>
<dbReference type="AlphaFoldDB" id="A0AAN2RHV9"/>
<comment type="caution">
    <text evidence="1">The sequence shown here is derived from an EMBL/GenBank/DDBJ whole genome shotgun (WGS) entry which is preliminary data.</text>
</comment>
<proteinExistence type="predicted"/>
<gene>
    <name evidence="1" type="ORF">ERS132392_01955</name>
</gene>
<name>A0AAN2RHV9_STRSU</name>
<reference evidence="1 2" key="1">
    <citation type="submission" date="2016-02" db="EMBL/GenBank/DDBJ databases">
        <authorList>
            <consortium name="Pathogen Informatics"/>
        </authorList>
    </citation>
    <scope>NUCLEOTIDE SEQUENCE [LARGE SCALE GENOMIC DNA]</scope>
    <source>
        <strain evidence="1 2">LSS30</strain>
    </source>
</reference>
<protein>
    <submittedName>
        <fullName evidence="1">Uncharacterized protein</fullName>
    </submittedName>
</protein>
<dbReference type="Proteomes" id="UP000074664">
    <property type="component" value="Unassembled WGS sequence"/>
</dbReference>
<evidence type="ECO:0000313" key="1">
    <source>
        <dbReference type="EMBL" id="CYU82738.1"/>
    </source>
</evidence>
<organism evidence="1 2">
    <name type="scientific">Streptococcus suis</name>
    <dbReference type="NCBI Taxonomy" id="1307"/>
    <lineage>
        <taxon>Bacteria</taxon>
        <taxon>Bacillati</taxon>
        <taxon>Bacillota</taxon>
        <taxon>Bacilli</taxon>
        <taxon>Lactobacillales</taxon>
        <taxon>Streptococcaceae</taxon>
        <taxon>Streptococcus</taxon>
    </lineage>
</organism>
<accession>A0AAN2RHV9</accession>
<dbReference type="EMBL" id="FIGH01000010">
    <property type="protein sequence ID" value="CYU82738.1"/>
    <property type="molecule type" value="Genomic_DNA"/>
</dbReference>
<evidence type="ECO:0000313" key="2">
    <source>
        <dbReference type="Proteomes" id="UP000074664"/>
    </source>
</evidence>